<evidence type="ECO:0000313" key="2">
    <source>
        <dbReference type="Proteomes" id="UP000234752"/>
    </source>
</evidence>
<protein>
    <submittedName>
        <fullName evidence="1">Uncharacterized protein</fullName>
    </submittedName>
</protein>
<dbReference type="AlphaFoldDB" id="A0A2K9NA08"/>
<dbReference type="Gene3D" id="1.25.40.10">
    <property type="entry name" value="Tetratricopeptide repeat domain"/>
    <property type="match status" value="1"/>
</dbReference>
<dbReference type="EMBL" id="CP025611">
    <property type="protein sequence ID" value="AUN29983.1"/>
    <property type="molecule type" value="Genomic_DNA"/>
</dbReference>
<dbReference type="Proteomes" id="UP000234752">
    <property type="component" value="Chromosome eg_1"/>
</dbReference>
<evidence type="ECO:0000313" key="1">
    <source>
        <dbReference type="EMBL" id="AUN29983.1"/>
    </source>
</evidence>
<sequence length="428" mass="46317">MIRTRLFTAALLGSALAFGSFAAVMAPSEAFAQKAGGEKKEKAPAGDTVRKEVGEPLTAAQELMKGKKFKEALAKIKEADAVADKTPFEDFMVEQMRAIAAYQAGELDTAEKSFEAVFATGRFPAAQQLTFTQALAQAYYQQRNYTKAITWTQKYFTGGGNDANMRTLLLQSYYLGKDYPNAIKEVSAKISAVEKAGGTPDEKDLQLLAAANNESKNEAGYMGALEKLVRYYPKRDYWLDLLLRTQRKPGFARDRLALDSYRLMNKIGLLDTAGDVMEMAQLSLQAGNPGEAQAIIDKGYAAGLLGKGPEAERQKRLKDVATKQVADDKKALAQTETEALAGANAGPILRVAEAYAGYGQFDKAITLAEAAIAKGNLKNPDDARLRLVTYYLDAGQKAKAEATAKAIKATDGPAEMARLYLLNAAKAK</sequence>
<organism evidence="1 2">
    <name type="scientific">Niveispirillum cyanobacteriorum</name>
    <dbReference type="NCBI Taxonomy" id="1612173"/>
    <lineage>
        <taxon>Bacteria</taxon>
        <taxon>Pseudomonadati</taxon>
        <taxon>Pseudomonadota</taxon>
        <taxon>Alphaproteobacteria</taxon>
        <taxon>Rhodospirillales</taxon>
        <taxon>Azospirillaceae</taxon>
        <taxon>Niveispirillum</taxon>
    </lineage>
</organism>
<keyword evidence="2" id="KW-1185">Reference proteome</keyword>
<gene>
    <name evidence="1" type="ORF">C0V82_06890</name>
</gene>
<proteinExistence type="predicted"/>
<accession>A0A2K9NA08</accession>
<dbReference type="RefSeq" id="WP_102111689.1">
    <property type="nucleotide sequence ID" value="NZ_BMGN01000003.1"/>
</dbReference>
<reference evidence="1 2" key="1">
    <citation type="submission" date="2017-12" db="EMBL/GenBank/DDBJ databases">
        <title>Genomes of bacteria within cyanobacterial aggregates.</title>
        <authorList>
            <person name="Cai H."/>
        </authorList>
    </citation>
    <scope>NUCLEOTIDE SEQUENCE [LARGE SCALE GENOMIC DNA]</scope>
    <source>
        <strain evidence="1 2">TH16</strain>
    </source>
</reference>
<dbReference type="OrthoDB" id="7340606at2"/>
<dbReference type="SUPFAM" id="SSF48452">
    <property type="entry name" value="TPR-like"/>
    <property type="match status" value="2"/>
</dbReference>
<name>A0A2K9NA08_9PROT</name>
<dbReference type="KEGG" id="ncb:C0V82_06890"/>
<dbReference type="InterPro" id="IPR011990">
    <property type="entry name" value="TPR-like_helical_dom_sf"/>
</dbReference>